<organism evidence="2 3">
    <name type="scientific">Plakobranchus ocellatus</name>
    <dbReference type="NCBI Taxonomy" id="259542"/>
    <lineage>
        <taxon>Eukaryota</taxon>
        <taxon>Metazoa</taxon>
        <taxon>Spiralia</taxon>
        <taxon>Lophotrochozoa</taxon>
        <taxon>Mollusca</taxon>
        <taxon>Gastropoda</taxon>
        <taxon>Heterobranchia</taxon>
        <taxon>Euthyneura</taxon>
        <taxon>Panpulmonata</taxon>
        <taxon>Sacoglossa</taxon>
        <taxon>Placobranchoidea</taxon>
        <taxon>Plakobranchidae</taxon>
        <taxon>Plakobranchus</taxon>
    </lineage>
</organism>
<evidence type="ECO:0000313" key="3">
    <source>
        <dbReference type="Proteomes" id="UP000735302"/>
    </source>
</evidence>
<accession>A0AAV4CCH8</accession>
<keyword evidence="3" id="KW-1185">Reference proteome</keyword>
<gene>
    <name evidence="2" type="ORF">PoB_005555200</name>
</gene>
<comment type="caution">
    <text evidence="2">The sequence shown here is derived from an EMBL/GenBank/DDBJ whole genome shotgun (WGS) entry which is preliminary data.</text>
</comment>
<dbReference type="Proteomes" id="UP000735302">
    <property type="component" value="Unassembled WGS sequence"/>
</dbReference>
<sequence length="68" mass="7633">MHFSRPFYSAHREGRLETGEDQLMAPGADPASPNKVISGFQALRQAKVPVAELNRTRRRDRRRGGGVE</sequence>
<reference evidence="2 3" key="1">
    <citation type="journal article" date="2021" name="Elife">
        <title>Chloroplast acquisition without the gene transfer in kleptoplastic sea slugs, Plakobranchus ocellatus.</title>
        <authorList>
            <person name="Maeda T."/>
            <person name="Takahashi S."/>
            <person name="Yoshida T."/>
            <person name="Shimamura S."/>
            <person name="Takaki Y."/>
            <person name="Nagai Y."/>
            <person name="Toyoda A."/>
            <person name="Suzuki Y."/>
            <person name="Arimoto A."/>
            <person name="Ishii H."/>
            <person name="Satoh N."/>
            <person name="Nishiyama T."/>
            <person name="Hasebe M."/>
            <person name="Maruyama T."/>
            <person name="Minagawa J."/>
            <person name="Obokata J."/>
            <person name="Shigenobu S."/>
        </authorList>
    </citation>
    <scope>NUCLEOTIDE SEQUENCE [LARGE SCALE GENOMIC DNA]</scope>
</reference>
<evidence type="ECO:0000313" key="2">
    <source>
        <dbReference type="EMBL" id="GFO29047.1"/>
    </source>
</evidence>
<dbReference type="EMBL" id="BLXT01006118">
    <property type="protein sequence ID" value="GFO29047.1"/>
    <property type="molecule type" value="Genomic_DNA"/>
</dbReference>
<feature type="region of interest" description="Disordered" evidence="1">
    <location>
        <begin position="1"/>
        <end position="33"/>
    </location>
</feature>
<proteinExistence type="predicted"/>
<dbReference type="AlphaFoldDB" id="A0AAV4CCH8"/>
<evidence type="ECO:0000256" key="1">
    <source>
        <dbReference type="SAM" id="MobiDB-lite"/>
    </source>
</evidence>
<name>A0AAV4CCH8_9GAST</name>
<protein>
    <submittedName>
        <fullName evidence="2">Uncharacterized protein</fullName>
    </submittedName>
</protein>